<dbReference type="InterPro" id="IPR002110">
    <property type="entry name" value="Ankyrin_rpt"/>
</dbReference>
<evidence type="ECO:0000313" key="6">
    <source>
        <dbReference type="Proteomes" id="UP000616885"/>
    </source>
</evidence>
<name>A0A8H7TNK2_BIOOC</name>
<feature type="repeat" description="ANK" evidence="3">
    <location>
        <begin position="70"/>
        <end position="102"/>
    </location>
</feature>
<feature type="region of interest" description="Disordered" evidence="4">
    <location>
        <begin position="1"/>
        <end position="55"/>
    </location>
</feature>
<reference evidence="5" key="1">
    <citation type="submission" date="2020-10" db="EMBL/GenBank/DDBJ databases">
        <title>High-Quality Genome Resource of Clonostachys rosea strain S41 by Oxford Nanopore Long-Read Sequencing.</title>
        <authorList>
            <person name="Wang H."/>
        </authorList>
    </citation>
    <scope>NUCLEOTIDE SEQUENCE</scope>
    <source>
        <strain evidence="5">S41</strain>
    </source>
</reference>
<keyword evidence="1" id="KW-0677">Repeat</keyword>
<evidence type="ECO:0000256" key="3">
    <source>
        <dbReference type="PROSITE-ProRule" id="PRU00023"/>
    </source>
</evidence>
<dbReference type="PANTHER" id="PTHR24171">
    <property type="entry name" value="ANKYRIN REPEAT DOMAIN-CONTAINING PROTEIN 39-RELATED"/>
    <property type="match status" value="1"/>
</dbReference>
<dbReference type="Gene3D" id="1.25.40.20">
    <property type="entry name" value="Ankyrin repeat-containing domain"/>
    <property type="match status" value="1"/>
</dbReference>
<dbReference type="SMART" id="SM00248">
    <property type="entry name" value="ANK"/>
    <property type="match status" value="3"/>
</dbReference>
<evidence type="ECO:0000313" key="5">
    <source>
        <dbReference type="EMBL" id="KAF9751076.1"/>
    </source>
</evidence>
<comment type="caution">
    <text evidence="5">The sequence shown here is derived from an EMBL/GenBank/DDBJ whole genome shotgun (WGS) entry which is preliminary data.</text>
</comment>
<evidence type="ECO:0000256" key="1">
    <source>
        <dbReference type="ARBA" id="ARBA00022737"/>
    </source>
</evidence>
<dbReference type="EMBL" id="JADCTT010000006">
    <property type="protein sequence ID" value="KAF9751076.1"/>
    <property type="molecule type" value="Genomic_DNA"/>
</dbReference>
<feature type="compositionally biased region" description="Polar residues" evidence="4">
    <location>
        <begin position="1"/>
        <end position="26"/>
    </location>
</feature>
<dbReference type="PROSITE" id="PS50297">
    <property type="entry name" value="ANK_REP_REGION"/>
    <property type="match status" value="2"/>
</dbReference>
<evidence type="ECO:0000256" key="4">
    <source>
        <dbReference type="SAM" id="MobiDB-lite"/>
    </source>
</evidence>
<dbReference type="InterPro" id="IPR036770">
    <property type="entry name" value="Ankyrin_rpt-contain_sf"/>
</dbReference>
<dbReference type="Pfam" id="PF12796">
    <property type="entry name" value="Ank_2"/>
    <property type="match status" value="1"/>
</dbReference>
<accession>A0A8H7TNK2</accession>
<dbReference type="AlphaFoldDB" id="A0A8H7TNK2"/>
<proteinExistence type="predicted"/>
<sequence>MPGSTCTGLPAMSSTPPSIGDNQVQGLSFFDQGMPLEPQTDGQPYSQVEDLDPSGSDTCLPGGNADTQGVSRPRLVLAASNGHTDVVKQLLDEGASVHERDPELGKAIQAATLSGHTDTMRLLCEAGASVDDDYPDGNTILHWAVTYRDPELVIFLVELGALS</sequence>
<organism evidence="5 6">
    <name type="scientific">Bionectria ochroleuca</name>
    <name type="common">Gliocladium roseum</name>
    <dbReference type="NCBI Taxonomy" id="29856"/>
    <lineage>
        <taxon>Eukaryota</taxon>
        <taxon>Fungi</taxon>
        <taxon>Dikarya</taxon>
        <taxon>Ascomycota</taxon>
        <taxon>Pezizomycotina</taxon>
        <taxon>Sordariomycetes</taxon>
        <taxon>Hypocreomycetidae</taxon>
        <taxon>Hypocreales</taxon>
        <taxon>Bionectriaceae</taxon>
        <taxon>Clonostachys</taxon>
    </lineage>
</organism>
<dbReference type="PROSITE" id="PS50088">
    <property type="entry name" value="ANK_REPEAT"/>
    <property type="match status" value="2"/>
</dbReference>
<dbReference type="SUPFAM" id="SSF48403">
    <property type="entry name" value="Ankyrin repeat"/>
    <property type="match status" value="1"/>
</dbReference>
<protein>
    <submittedName>
        <fullName evidence="5">Uncharacterized protein</fullName>
    </submittedName>
</protein>
<dbReference type="Proteomes" id="UP000616885">
    <property type="component" value="Unassembled WGS sequence"/>
</dbReference>
<keyword evidence="2 3" id="KW-0040">ANK repeat</keyword>
<gene>
    <name evidence="5" type="ORF">IM811_015296</name>
</gene>
<feature type="repeat" description="ANK" evidence="3">
    <location>
        <begin position="136"/>
        <end position="163"/>
    </location>
</feature>
<evidence type="ECO:0000256" key="2">
    <source>
        <dbReference type="ARBA" id="ARBA00023043"/>
    </source>
</evidence>